<dbReference type="AlphaFoldDB" id="A0AA88Y9A7"/>
<keyword evidence="3" id="KW-1185">Reference proteome</keyword>
<organism evidence="2 3">
    <name type="scientific">Pinctada imbricata</name>
    <name type="common">Atlantic pearl-oyster</name>
    <name type="synonym">Pinctada martensii</name>
    <dbReference type="NCBI Taxonomy" id="66713"/>
    <lineage>
        <taxon>Eukaryota</taxon>
        <taxon>Metazoa</taxon>
        <taxon>Spiralia</taxon>
        <taxon>Lophotrochozoa</taxon>
        <taxon>Mollusca</taxon>
        <taxon>Bivalvia</taxon>
        <taxon>Autobranchia</taxon>
        <taxon>Pteriomorphia</taxon>
        <taxon>Pterioida</taxon>
        <taxon>Pterioidea</taxon>
        <taxon>Pteriidae</taxon>
        <taxon>Pinctada</taxon>
    </lineage>
</organism>
<name>A0AA88Y9A7_PINIB</name>
<comment type="caution">
    <text evidence="2">The sequence shown here is derived from an EMBL/GenBank/DDBJ whole genome shotgun (WGS) entry which is preliminary data.</text>
</comment>
<protein>
    <submittedName>
        <fullName evidence="2">Uncharacterized protein</fullName>
    </submittedName>
</protein>
<dbReference type="EMBL" id="VSWD01000006">
    <property type="protein sequence ID" value="KAK3100763.1"/>
    <property type="molecule type" value="Genomic_DNA"/>
</dbReference>
<sequence length="220" mass="25345">MKVKCIIVVFVVMVMATMVTGQINERVPVSPPTVGIIDPRLQDATNIFQNSVRLIQQIARIDFGEDYVFPKLRAAMDWAWPRLPAVTAVNSNLLPVMEPFPRNVGALEPGQAPLYFPNPTSLNGVNLPVYVPFRRRGVRFPLYFPFDKNTLTLRYPEFPVYYQYEKQVNAERFPVWISYQRNETRSRNIRPAIGIPFQQDPSVFPMYVHFNLQTEIPGVN</sequence>
<evidence type="ECO:0000256" key="1">
    <source>
        <dbReference type="SAM" id="SignalP"/>
    </source>
</evidence>
<evidence type="ECO:0000313" key="3">
    <source>
        <dbReference type="Proteomes" id="UP001186944"/>
    </source>
</evidence>
<proteinExistence type="predicted"/>
<accession>A0AA88Y9A7</accession>
<feature type="signal peptide" evidence="1">
    <location>
        <begin position="1"/>
        <end position="21"/>
    </location>
</feature>
<keyword evidence="1" id="KW-0732">Signal</keyword>
<dbReference type="Proteomes" id="UP001186944">
    <property type="component" value="Unassembled WGS sequence"/>
</dbReference>
<gene>
    <name evidence="2" type="ORF">FSP39_024970</name>
</gene>
<reference evidence="2" key="1">
    <citation type="submission" date="2019-08" db="EMBL/GenBank/DDBJ databases">
        <title>The improved chromosome-level genome for the pearl oyster Pinctada fucata martensii using PacBio sequencing and Hi-C.</title>
        <authorList>
            <person name="Zheng Z."/>
        </authorList>
    </citation>
    <scope>NUCLEOTIDE SEQUENCE</scope>
    <source>
        <strain evidence="2">ZZ-2019</strain>
        <tissue evidence="2">Adductor muscle</tissue>
    </source>
</reference>
<evidence type="ECO:0000313" key="2">
    <source>
        <dbReference type="EMBL" id="KAK3100763.1"/>
    </source>
</evidence>
<feature type="chain" id="PRO_5041637955" evidence="1">
    <location>
        <begin position="22"/>
        <end position="220"/>
    </location>
</feature>